<keyword evidence="2 5" id="KW-0413">Isomerase</keyword>
<dbReference type="FunFam" id="1.10.12.10:FF:000001">
    <property type="entry name" value="Probable enoyl-CoA hydratase, mitochondrial"/>
    <property type="match status" value="1"/>
</dbReference>
<dbReference type="GO" id="GO:0016836">
    <property type="term" value="F:hydro-lyase activity"/>
    <property type="evidence" value="ECO:0007669"/>
    <property type="project" value="UniProtKB-ARBA"/>
</dbReference>
<dbReference type="PANTHER" id="PTHR11941">
    <property type="entry name" value="ENOYL-COA HYDRATASE-RELATED"/>
    <property type="match status" value="1"/>
</dbReference>
<sequence length="260" mass="28508">MDNQWVQYHQEDRVGVITLNRAKANAYDLNFVIQFGEALAKAEADTQINAVVIKSGVERFFCAGADINAFQQNSTKDNQKMVDQARRNMAAIEASNKIYIAQISGHTLGGGLEIAMACDLRFAAKGGYWFGLPEIKLGLIPGNGGTQRLVRLVGLSRALELLATGDSFTPEQAASWGVVNRLYEKEELNEQTHVYARTLSEGAGLAIAATKKALRQGIELSLADGLKREQELVDGLYNTHDGQEGFNAFVEKREPEFLGK</sequence>
<dbReference type="PANTHER" id="PTHR11941:SF54">
    <property type="entry name" value="ENOYL-COA HYDRATASE, MITOCHONDRIAL"/>
    <property type="match status" value="1"/>
</dbReference>
<evidence type="ECO:0000256" key="1">
    <source>
        <dbReference type="ARBA" id="ARBA00005254"/>
    </source>
</evidence>
<evidence type="ECO:0000256" key="3">
    <source>
        <dbReference type="ARBA" id="ARBA00023239"/>
    </source>
</evidence>
<reference evidence="5 6" key="1">
    <citation type="submission" date="2020-01" db="EMBL/GenBank/DDBJ databases">
        <title>Whole genome and functional gene identification of agarase of Vibrio HN897.</title>
        <authorList>
            <person name="Liu Y."/>
            <person name="Zhao Z."/>
        </authorList>
    </citation>
    <scope>NUCLEOTIDE SEQUENCE [LARGE SCALE GENOMIC DNA]</scope>
    <source>
        <strain evidence="5 6">HN897</strain>
    </source>
</reference>
<dbReference type="Gene3D" id="1.10.12.10">
    <property type="entry name" value="Lyase 2-enoyl-coa Hydratase, Chain A, domain 2"/>
    <property type="match status" value="1"/>
</dbReference>
<dbReference type="RefSeq" id="WP_164648459.1">
    <property type="nucleotide sequence ID" value="NZ_CP047475.1"/>
</dbReference>
<dbReference type="EMBL" id="CP047475">
    <property type="protein sequence ID" value="QIA63566.1"/>
    <property type="molecule type" value="Genomic_DNA"/>
</dbReference>
<comment type="similarity">
    <text evidence="1 4">Belongs to the enoyl-CoA hydratase/isomerase family.</text>
</comment>
<gene>
    <name evidence="5" type="ORF">GT360_08570</name>
</gene>
<dbReference type="InterPro" id="IPR018376">
    <property type="entry name" value="Enoyl-CoA_hyd/isom_CS"/>
</dbReference>
<dbReference type="Pfam" id="PF00378">
    <property type="entry name" value="ECH_1"/>
    <property type="match status" value="1"/>
</dbReference>
<proteinExistence type="inferred from homology"/>
<dbReference type="SUPFAM" id="SSF52096">
    <property type="entry name" value="ClpP/crotonase"/>
    <property type="match status" value="1"/>
</dbReference>
<dbReference type="InterPro" id="IPR001753">
    <property type="entry name" value="Enoyl-CoA_hydra/iso"/>
</dbReference>
<protein>
    <submittedName>
        <fullName evidence="5">Enoyl-CoA hydratase/isomerase family protein</fullName>
    </submittedName>
</protein>
<dbReference type="PROSITE" id="PS00166">
    <property type="entry name" value="ENOYL_COA_HYDRATASE"/>
    <property type="match status" value="1"/>
</dbReference>
<dbReference type="Gene3D" id="3.90.226.10">
    <property type="entry name" value="2-enoyl-CoA Hydratase, Chain A, domain 1"/>
    <property type="match status" value="1"/>
</dbReference>
<dbReference type="KEGG" id="vas:GT360_08570"/>
<dbReference type="FunFam" id="3.90.226.10:FF:000009">
    <property type="entry name" value="Carnitinyl-CoA dehydratase"/>
    <property type="match status" value="1"/>
</dbReference>
<name>A0A7Z2T3F0_9VIBR</name>
<evidence type="ECO:0000256" key="2">
    <source>
        <dbReference type="ARBA" id="ARBA00023235"/>
    </source>
</evidence>
<dbReference type="GO" id="GO:0016853">
    <property type="term" value="F:isomerase activity"/>
    <property type="evidence" value="ECO:0007669"/>
    <property type="project" value="UniProtKB-KW"/>
</dbReference>
<dbReference type="Proteomes" id="UP000464262">
    <property type="component" value="Chromosome 1"/>
</dbReference>
<dbReference type="CDD" id="cd06558">
    <property type="entry name" value="crotonase-like"/>
    <property type="match status" value="1"/>
</dbReference>
<dbReference type="InterPro" id="IPR029045">
    <property type="entry name" value="ClpP/crotonase-like_dom_sf"/>
</dbReference>
<keyword evidence="6" id="KW-1185">Reference proteome</keyword>
<organism evidence="5 6">
    <name type="scientific">Vibrio astriarenae</name>
    <dbReference type="NCBI Taxonomy" id="1481923"/>
    <lineage>
        <taxon>Bacteria</taxon>
        <taxon>Pseudomonadati</taxon>
        <taxon>Pseudomonadota</taxon>
        <taxon>Gammaproteobacteria</taxon>
        <taxon>Vibrionales</taxon>
        <taxon>Vibrionaceae</taxon>
        <taxon>Vibrio</taxon>
    </lineage>
</organism>
<evidence type="ECO:0000256" key="4">
    <source>
        <dbReference type="RuleBase" id="RU003707"/>
    </source>
</evidence>
<evidence type="ECO:0000313" key="5">
    <source>
        <dbReference type="EMBL" id="QIA63566.1"/>
    </source>
</evidence>
<keyword evidence="3" id="KW-0456">Lyase</keyword>
<dbReference type="InterPro" id="IPR014748">
    <property type="entry name" value="Enoyl-CoA_hydra_C"/>
</dbReference>
<dbReference type="GO" id="GO:0006635">
    <property type="term" value="P:fatty acid beta-oxidation"/>
    <property type="evidence" value="ECO:0007669"/>
    <property type="project" value="TreeGrafter"/>
</dbReference>
<evidence type="ECO:0000313" key="6">
    <source>
        <dbReference type="Proteomes" id="UP000464262"/>
    </source>
</evidence>
<dbReference type="AlphaFoldDB" id="A0A7Z2T3F0"/>
<accession>A0A7Z2T3F0</accession>